<dbReference type="PANTHER" id="PTHR32196:SF71">
    <property type="entry name" value="AUTOINDUCER 2 IMPORT SYSTEM PERMEASE PROTEIN LSRD"/>
    <property type="match status" value="1"/>
</dbReference>
<keyword evidence="7 8" id="KW-0472">Membrane</keyword>
<feature type="transmembrane region" description="Helical" evidence="8">
    <location>
        <begin position="294"/>
        <end position="311"/>
    </location>
</feature>
<proteinExistence type="predicted"/>
<evidence type="ECO:0008006" key="10">
    <source>
        <dbReference type="Google" id="ProtNLM"/>
    </source>
</evidence>
<dbReference type="AlphaFoldDB" id="A0A094QSU8"/>
<dbReference type="PANTHER" id="PTHR32196">
    <property type="entry name" value="ABC TRANSPORTER PERMEASE PROTEIN YPHD-RELATED-RELATED"/>
    <property type="match status" value="1"/>
</dbReference>
<evidence type="ECO:0000256" key="7">
    <source>
        <dbReference type="ARBA" id="ARBA00023136"/>
    </source>
</evidence>
<feature type="transmembrane region" description="Helical" evidence="8">
    <location>
        <begin position="121"/>
        <end position="140"/>
    </location>
</feature>
<accession>A0A094QSU8</accession>
<gene>
    <name evidence="9" type="ORF">GM51_9570</name>
</gene>
<dbReference type="CDD" id="cd06579">
    <property type="entry name" value="TM_PBP1_transp_AraH_like"/>
    <property type="match status" value="1"/>
</dbReference>
<keyword evidence="5 8" id="KW-0812">Transmembrane</keyword>
<sequence length="319" mass="33196">MNVIQLKRQSWNLAIILLALVLGIWRISQLPQFGAYEARTFVLGILPIALLSMGQAIIIIGGGINLAIGAEAVLINCLSAKYMQDTTFTESVVLAIVFVLVGMLIGALTGWIIAVSGIADIVVTLATSFILVGVAMYVMPQPGGGVNQQFADLVSGKVPNFIPPLIWLILPIILIWIPLYRSKLGISMYAIGSSKEAAFLSGVNVKLTKIKLYAIGGLFAGLSGLVLTGITLSSSPFANISNTATLNSVAGAVLGGVALSGGVGGLVGPALAALILFFIPTILLAYGIDPAYSQIITGALTIFVVLFGGLLRKRTAGTK</sequence>
<protein>
    <recommendedName>
        <fullName evidence="10">ABC transporter permease</fullName>
    </recommendedName>
</protein>
<keyword evidence="3" id="KW-1003">Cell membrane</keyword>
<comment type="caution">
    <text evidence="9">The sequence shown here is derived from an EMBL/GenBank/DDBJ whole genome shotgun (WGS) entry which is preliminary data.</text>
</comment>
<comment type="subcellular location">
    <subcellularLocation>
        <location evidence="1">Cell membrane</location>
        <topology evidence="1">Multi-pass membrane protein</topology>
    </subcellularLocation>
</comment>
<reference evidence="9" key="1">
    <citation type="submission" date="2014-06" db="EMBL/GenBank/DDBJ databases">
        <title>Key roles for freshwater Actinobacteria revealed by deep metagenomic sequencing.</title>
        <authorList>
            <person name="Ghai R."/>
            <person name="Mizuno C.M."/>
            <person name="Picazo A."/>
            <person name="Camacho A."/>
            <person name="Rodriguez-Valera F."/>
        </authorList>
    </citation>
    <scope>NUCLEOTIDE SEQUENCE</scope>
</reference>
<feature type="transmembrane region" description="Helical" evidence="8">
    <location>
        <begin position="212"/>
        <end position="232"/>
    </location>
</feature>
<dbReference type="Pfam" id="PF02653">
    <property type="entry name" value="BPD_transp_2"/>
    <property type="match status" value="1"/>
</dbReference>
<feature type="transmembrane region" description="Helical" evidence="8">
    <location>
        <begin position="12"/>
        <end position="28"/>
    </location>
</feature>
<evidence type="ECO:0000256" key="3">
    <source>
        <dbReference type="ARBA" id="ARBA00022475"/>
    </source>
</evidence>
<evidence type="ECO:0000256" key="8">
    <source>
        <dbReference type="SAM" id="Phobius"/>
    </source>
</evidence>
<dbReference type="InterPro" id="IPR001851">
    <property type="entry name" value="ABC_transp_permease"/>
</dbReference>
<evidence type="ECO:0000313" key="9">
    <source>
        <dbReference type="EMBL" id="KGA17861.1"/>
    </source>
</evidence>
<keyword evidence="4" id="KW-0997">Cell inner membrane</keyword>
<dbReference type="GO" id="GO:0005886">
    <property type="term" value="C:plasma membrane"/>
    <property type="evidence" value="ECO:0007669"/>
    <property type="project" value="UniProtKB-SubCell"/>
</dbReference>
<name>A0A094QSU8_9ZZZZ</name>
<keyword evidence="2" id="KW-0813">Transport</keyword>
<keyword evidence="6 8" id="KW-1133">Transmembrane helix</keyword>
<evidence type="ECO:0000256" key="6">
    <source>
        <dbReference type="ARBA" id="ARBA00022989"/>
    </source>
</evidence>
<feature type="transmembrane region" description="Helical" evidence="8">
    <location>
        <begin position="160"/>
        <end position="179"/>
    </location>
</feature>
<dbReference type="EMBL" id="JNSL01000053">
    <property type="protein sequence ID" value="KGA17861.1"/>
    <property type="molecule type" value="Genomic_DNA"/>
</dbReference>
<dbReference type="GO" id="GO:0022857">
    <property type="term" value="F:transmembrane transporter activity"/>
    <property type="evidence" value="ECO:0007669"/>
    <property type="project" value="InterPro"/>
</dbReference>
<evidence type="ECO:0000256" key="4">
    <source>
        <dbReference type="ARBA" id="ARBA00022519"/>
    </source>
</evidence>
<feature type="transmembrane region" description="Helical" evidence="8">
    <location>
        <begin position="92"/>
        <end position="114"/>
    </location>
</feature>
<evidence type="ECO:0000256" key="2">
    <source>
        <dbReference type="ARBA" id="ARBA00022448"/>
    </source>
</evidence>
<feature type="transmembrane region" description="Helical" evidence="8">
    <location>
        <begin position="270"/>
        <end position="288"/>
    </location>
</feature>
<evidence type="ECO:0000256" key="1">
    <source>
        <dbReference type="ARBA" id="ARBA00004651"/>
    </source>
</evidence>
<feature type="transmembrane region" description="Helical" evidence="8">
    <location>
        <begin position="40"/>
        <end position="64"/>
    </location>
</feature>
<feature type="transmembrane region" description="Helical" evidence="8">
    <location>
        <begin position="244"/>
        <end position="263"/>
    </location>
</feature>
<evidence type="ECO:0000256" key="5">
    <source>
        <dbReference type="ARBA" id="ARBA00022692"/>
    </source>
</evidence>
<organism evidence="9">
    <name type="scientific">freshwater metagenome</name>
    <dbReference type="NCBI Taxonomy" id="449393"/>
    <lineage>
        <taxon>unclassified sequences</taxon>
        <taxon>metagenomes</taxon>
        <taxon>ecological metagenomes</taxon>
    </lineage>
</organism>